<proteinExistence type="predicted"/>
<dbReference type="PANTHER" id="PTHR43308:SF5">
    <property type="entry name" value="S-LAYER PROTEIN _ PEPTIDOGLYCAN ENDO-BETA-N-ACETYLGLUCOSAMINIDASE"/>
    <property type="match status" value="1"/>
</dbReference>
<dbReference type="Proteomes" id="UP000783742">
    <property type="component" value="Unassembled WGS sequence"/>
</dbReference>
<feature type="domain" description="SLH" evidence="2">
    <location>
        <begin position="142"/>
        <end position="205"/>
    </location>
</feature>
<keyword evidence="4" id="KW-1185">Reference proteome</keyword>
<evidence type="ECO:0000259" key="2">
    <source>
        <dbReference type="PROSITE" id="PS51272"/>
    </source>
</evidence>
<feature type="chain" id="PRO_5047291240" evidence="1">
    <location>
        <begin position="25"/>
        <end position="220"/>
    </location>
</feature>
<gene>
    <name evidence="3" type="ORF">KQI68_01980</name>
</gene>
<dbReference type="PANTHER" id="PTHR43308">
    <property type="entry name" value="OUTER MEMBRANE PROTEIN ALPHA-RELATED"/>
    <property type="match status" value="1"/>
</dbReference>
<dbReference type="Pfam" id="PF00395">
    <property type="entry name" value="SLH"/>
    <property type="match status" value="3"/>
</dbReference>
<dbReference type="EMBL" id="JAHLQO010000001">
    <property type="protein sequence ID" value="MBU5668602.1"/>
    <property type="molecule type" value="Genomic_DNA"/>
</dbReference>
<comment type="caution">
    <text evidence="3">The sequence shown here is derived from an EMBL/GenBank/DDBJ whole genome shotgun (WGS) entry which is preliminary data.</text>
</comment>
<dbReference type="RefSeq" id="WP_216548421.1">
    <property type="nucleotide sequence ID" value="NZ_JAHLQO010000001.1"/>
</dbReference>
<reference evidence="3 4" key="1">
    <citation type="submission" date="2021-06" db="EMBL/GenBank/DDBJ databases">
        <authorList>
            <person name="Sun Q."/>
            <person name="Li D."/>
        </authorList>
    </citation>
    <scope>NUCLEOTIDE SEQUENCE [LARGE SCALE GENOMIC DNA]</scope>
    <source>
        <strain evidence="3 4">MSJ-1</strain>
    </source>
</reference>
<accession>A0ABS6FEK2</accession>
<evidence type="ECO:0000256" key="1">
    <source>
        <dbReference type="SAM" id="SignalP"/>
    </source>
</evidence>
<evidence type="ECO:0000313" key="4">
    <source>
        <dbReference type="Proteomes" id="UP000783742"/>
    </source>
</evidence>
<keyword evidence="1" id="KW-0732">Signal</keyword>
<dbReference type="InterPro" id="IPR001119">
    <property type="entry name" value="SLH_dom"/>
</dbReference>
<feature type="domain" description="SLH" evidence="2">
    <location>
        <begin position="86"/>
        <end position="141"/>
    </location>
</feature>
<sequence length="220" mass="24863">MNKLKKLSLIFISSTLILTNSVFARSFRDLRGHWSESSVDFITERNIMAGYEDGSFRPNENMTRAQFYSVVNNLAGLDKTYTVTFSDVSTSDWFYNDVAKAIKAGYITPTTGRLNPNREITREEVAEILVYIYSIPQKPSAINEFSDSNSIKGSARGAVGALVDAGLLRGYSDGNFHPRRSIRRSEVATLFRSMITKYDYPQKKSLNSSKIKFGSRELYE</sequence>
<evidence type="ECO:0000313" key="3">
    <source>
        <dbReference type="EMBL" id="MBU5668602.1"/>
    </source>
</evidence>
<feature type="signal peptide" evidence="1">
    <location>
        <begin position="1"/>
        <end position="24"/>
    </location>
</feature>
<organism evidence="3 4">
    <name type="scientific">Peptoniphilus ovalis</name>
    <dbReference type="NCBI Taxonomy" id="2841503"/>
    <lineage>
        <taxon>Bacteria</taxon>
        <taxon>Bacillati</taxon>
        <taxon>Bacillota</taxon>
        <taxon>Tissierellia</taxon>
        <taxon>Tissierellales</taxon>
        <taxon>Peptoniphilaceae</taxon>
        <taxon>Peptoniphilus</taxon>
    </lineage>
</organism>
<dbReference type="PROSITE" id="PS51272">
    <property type="entry name" value="SLH"/>
    <property type="match status" value="3"/>
</dbReference>
<name>A0ABS6FEK2_9FIRM</name>
<protein>
    <submittedName>
        <fullName evidence="3">S-layer homology domain-containing protein</fullName>
    </submittedName>
</protein>
<feature type="domain" description="SLH" evidence="2">
    <location>
        <begin position="22"/>
        <end position="85"/>
    </location>
</feature>
<dbReference type="InterPro" id="IPR051465">
    <property type="entry name" value="Cell_Envelope_Struct_Comp"/>
</dbReference>